<sequence>MDVWFDDGNTIVAVGDKRFCVYAGILSSMSSIFRDMFQVSKSPQQEHVDGRPVVHLVGDSPEDVSYLLKAMHDISFFLPPPARVSFAVASGILRTSTKYDISILRHRALLHLSKVYATSLSE</sequence>
<dbReference type="InterPro" id="IPR011333">
    <property type="entry name" value="SKP1/BTB/POZ_sf"/>
</dbReference>
<comment type="caution">
    <text evidence="2">The sequence shown here is derived from an EMBL/GenBank/DDBJ whole genome shotgun (WGS) entry which is preliminary data.</text>
</comment>
<feature type="domain" description="BTB" evidence="1">
    <location>
        <begin position="8"/>
        <end position="80"/>
    </location>
</feature>
<evidence type="ECO:0000313" key="3">
    <source>
        <dbReference type="Proteomes" id="UP000807353"/>
    </source>
</evidence>
<evidence type="ECO:0000313" key="2">
    <source>
        <dbReference type="EMBL" id="KAF9457639.1"/>
    </source>
</evidence>
<proteinExistence type="predicted"/>
<dbReference type="Gene3D" id="3.30.710.10">
    <property type="entry name" value="Potassium Channel Kv1.1, Chain A"/>
    <property type="match status" value="1"/>
</dbReference>
<keyword evidence="3" id="KW-1185">Reference proteome</keyword>
<dbReference type="AlphaFoldDB" id="A0A9P5XV86"/>
<protein>
    <recommendedName>
        <fullName evidence="1">BTB domain-containing protein</fullName>
    </recommendedName>
</protein>
<name>A0A9P5XV86_9AGAR</name>
<dbReference type="PROSITE" id="PS50097">
    <property type="entry name" value="BTB"/>
    <property type="match status" value="1"/>
</dbReference>
<accession>A0A9P5XV86</accession>
<evidence type="ECO:0000259" key="1">
    <source>
        <dbReference type="PROSITE" id="PS50097"/>
    </source>
</evidence>
<feature type="non-terminal residue" evidence="2">
    <location>
        <position position="122"/>
    </location>
</feature>
<dbReference type="SUPFAM" id="SSF54695">
    <property type="entry name" value="POZ domain"/>
    <property type="match status" value="1"/>
</dbReference>
<dbReference type="SMART" id="SM00225">
    <property type="entry name" value="BTB"/>
    <property type="match status" value="1"/>
</dbReference>
<dbReference type="Pfam" id="PF00651">
    <property type="entry name" value="BTB"/>
    <property type="match status" value="1"/>
</dbReference>
<dbReference type="InterPro" id="IPR000210">
    <property type="entry name" value="BTB/POZ_dom"/>
</dbReference>
<dbReference type="OrthoDB" id="3036049at2759"/>
<reference evidence="2" key="1">
    <citation type="submission" date="2020-11" db="EMBL/GenBank/DDBJ databases">
        <authorList>
            <consortium name="DOE Joint Genome Institute"/>
            <person name="Ahrendt S."/>
            <person name="Riley R."/>
            <person name="Andreopoulos W."/>
            <person name="Labutti K."/>
            <person name="Pangilinan J."/>
            <person name="Ruiz-Duenas F.J."/>
            <person name="Barrasa J.M."/>
            <person name="Sanchez-Garcia M."/>
            <person name="Camarero S."/>
            <person name="Miyauchi S."/>
            <person name="Serrano A."/>
            <person name="Linde D."/>
            <person name="Babiker R."/>
            <person name="Drula E."/>
            <person name="Ayuso-Fernandez I."/>
            <person name="Pacheco R."/>
            <person name="Padilla G."/>
            <person name="Ferreira P."/>
            <person name="Barriuso J."/>
            <person name="Kellner H."/>
            <person name="Castanera R."/>
            <person name="Alfaro M."/>
            <person name="Ramirez L."/>
            <person name="Pisabarro A.G."/>
            <person name="Kuo A."/>
            <person name="Tritt A."/>
            <person name="Lipzen A."/>
            <person name="He G."/>
            <person name="Yan M."/>
            <person name="Ng V."/>
            <person name="Cullen D."/>
            <person name="Martin F."/>
            <person name="Rosso M.-N."/>
            <person name="Henrissat B."/>
            <person name="Hibbett D."/>
            <person name="Martinez A.T."/>
            <person name="Grigoriev I.V."/>
        </authorList>
    </citation>
    <scope>NUCLEOTIDE SEQUENCE</scope>
    <source>
        <strain evidence="2">CBS 247.69</strain>
    </source>
</reference>
<gene>
    <name evidence="2" type="ORF">BDZ94DRAFT_1175128</name>
</gene>
<dbReference type="EMBL" id="MU150363">
    <property type="protein sequence ID" value="KAF9457639.1"/>
    <property type="molecule type" value="Genomic_DNA"/>
</dbReference>
<organism evidence="2 3">
    <name type="scientific">Collybia nuda</name>
    <dbReference type="NCBI Taxonomy" id="64659"/>
    <lineage>
        <taxon>Eukaryota</taxon>
        <taxon>Fungi</taxon>
        <taxon>Dikarya</taxon>
        <taxon>Basidiomycota</taxon>
        <taxon>Agaricomycotina</taxon>
        <taxon>Agaricomycetes</taxon>
        <taxon>Agaricomycetidae</taxon>
        <taxon>Agaricales</taxon>
        <taxon>Tricholomatineae</taxon>
        <taxon>Clitocybaceae</taxon>
        <taxon>Collybia</taxon>
    </lineage>
</organism>
<dbReference type="Proteomes" id="UP000807353">
    <property type="component" value="Unassembled WGS sequence"/>
</dbReference>